<dbReference type="PANTHER" id="PTHR33048">
    <property type="entry name" value="PTH11-LIKE INTEGRAL MEMBRANE PROTEIN (AFU_ORTHOLOGUE AFUA_5G11245)"/>
    <property type="match status" value="1"/>
</dbReference>
<dbReference type="EMBL" id="JAPEVA010000005">
    <property type="protein sequence ID" value="KAJ4411404.1"/>
    <property type="molecule type" value="Genomic_DNA"/>
</dbReference>
<evidence type="ECO:0000256" key="4">
    <source>
        <dbReference type="ARBA" id="ARBA00023136"/>
    </source>
</evidence>
<feature type="domain" description="Rhodopsin" evidence="8">
    <location>
        <begin position="36"/>
        <end position="275"/>
    </location>
</feature>
<feature type="transmembrane region" description="Helical" evidence="7">
    <location>
        <begin position="51"/>
        <end position="69"/>
    </location>
</feature>
<evidence type="ECO:0000259" key="8">
    <source>
        <dbReference type="Pfam" id="PF20684"/>
    </source>
</evidence>
<feature type="compositionally biased region" description="Polar residues" evidence="6">
    <location>
        <begin position="366"/>
        <end position="377"/>
    </location>
</feature>
<organism evidence="9 10">
    <name type="scientific">Didymella pomorum</name>
    <dbReference type="NCBI Taxonomy" id="749634"/>
    <lineage>
        <taxon>Eukaryota</taxon>
        <taxon>Fungi</taxon>
        <taxon>Dikarya</taxon>
        <taxon>Ascomycota</taxon>
        <taxon>Pezizomycotina</taxon>
        <taxon>Dothideomycetes</taxon>
        <taxon>Pleosporomycetidae</taxon>
        <taxon>Pleosporales</taxon>
        <taxon>Pleosporineae</taxon>
        <taxon>Didymellaceae</taxon>
        <taxon>Didymella</taxon>
    </lineage>
</organism>
<evidence type="ECO:0000256" key="2">
    <source>
        <dbReference type="ARBA" id="ARBA00022692"/>
    </source>
</evidence>
<evidence type="ECO:0000313" key="10">
    <source>
        <dbReference type="Proteomes" id="UP001140510"/>
    </source>
</evidence>
<feature type="transmembrane region" description="Helical" evidence="7">
    <location>
        <begin position="129"/>
        <end position="150"/>
    </location>
</feature>
<protein>
    <recommendedName>
        <fullName evidence="8">Rhodopsin domain-containing protein</fullName>
    </recommendedName>
</protein>
<comment type="caution">
    <text evidence="9">The sequence shown here is derived from an EMBL/GenBank/DDBJ whole genome shotgun (WGS) entry which is preliminary data.</text>
</comment>
<dbReference type="AlphaFoldDB" id="A0A9W8ZPF7"/>
<evidence type="ECO:0000256" key="7">
    <source>
        <dbReference type="SAM" id="Phobius"/>
    </source>
</evidence>
<dbReference type="InterPro" id="IPR052337">
    <property type="entry name" value="SAT4-like"/>
</dbReference>
<feature type="transmembrane region" description="Helical" evidence="7">
    <location>
        <begin position="181"/>
        <end position="201"/>
    </location>
</feature>
<dbReference type="GO" id="GO:0016020">
    <property type="term" value="C:membrane"/>
    <property type="evidence" value="ECO:0007669"/>
    <property type="project" value="UniProtKB-SubCell"/>
</dbReference>
<reference evidence="9" key="1">
    <citation type="submission" date="2022-10" db="EMBL/GenBank/DDBJ databases">
        <title>Tapping the CABI collections for fungal endophytes: first genome assemblies for Collariella, Neodidymelliopsis, Ascochyta clinopodiicola, Didymella pomorum, Didymosphaeria variabile, Neocosmospora piperis and Neocucurbitaria cava.</title>
        <authorList>
            <person name="Hill R."/>
        </authorList>
    </citation>
    <scope>NUCLEOTIDE SEQUENCE</scope>
    <source>
        <strain evidence="9">IMI 355091</strain>
    </source>
</reference>
<sequence>MSSPIGPVPPNEDQGPVILGATLTVTIAALVTMLTRLYVRIFMLRHTGWDDYVMISAMVLCIAGQIIIIPEVYYGGGKHIQYIDPDDFATGYKLNFITQPIYLFAIGLVKISVGFFLLRIAVRPLYRRIIIGIMAFMAFYTTGCFFTLILQCTNLAVQWDHTVKATCWSAHTIKTLSYVNVSLNILTDLLFSVVIPVPLLWSVQMNKRQKSSLMCILGLGVFATAAALVKTSCIPSYGKTGDWLWDSRDLTIWTVVECNTGIVAGNLPCLKPLFRVVLGSTYGRGSRKASAPAYGYGSRPYGAGTRQSGAHSKGWGTLASNNTAKGEAYGKAGESYMLTTINAERDGKTGRQSPSASGEASERSGKSSTESLRRGQSNTGGLGGIKVDTEVNVVESRSPLEFGFDGIDAHRREKKDMV</sequence>
<dbReference type="Pfam" id="PF20684">
    <property type="entry name" value="Fung_rhodopsin"/>
    <property type="match status" value="1"/>
</dbReference>
<evidence type="ECO:0000256" key="1">
    <source>
        <dbReference type="ARBA" id="ARBA00004141"/>
    </source>
</evidence>
<name>A0A9W8ZPF7_9PLEO</name>
<gene>
    <name evidence="9" type="ORF">N0V91_001188</name>
</gene>
<keyword evidence="4 7" id="KW-0472">Membrane</keyword>
<dbReference type="PANTHER" id="PTHR33048:SF167">
    <property type="entry name" value="INTEGRAL MEMBRANE PROTEIN"/>
    <property type="match status" value="1"/>
</dbReference>
<keyword evidence="2 7" id="KW-0812">Transmembrane</keyword>
<dbReference type="Proteomes" id="UP001140510">
    <property type="component" value="Unassembled WGS sequence"/>
</dbReference>
<feature type="region of interest" description="Disordered" evidence="6">
    <location>
        <begin position="343"/>
        <end position="384"/>
    </location>
</feature>
<keyword evidence="10" id="KW-1185">Reference proteome</keyword>
<comment type="subcellular location">
    <subcellularLocation>
        <location evidence="1">Membrane</location>
        <topology evidence="1">Multi-pass membrane protein</topology>
    </subcellularLocation>
</comment>
<dbReference type="InterPro" id="IPR049326">
    <property type="entry name" value="Rhodopsin_dom_fungi"/>
</dbReference>
<keyword evidence="3 7" id="KW-1133">Transmembrane helix</keyword>
<feature type="transmembrane region" description="Helical" evidence="7">
    <location>
        <begin position="213"/>
        <end position="229"/>
    </location>
</feature>
<evidence type="ECO:0000313" key="9">
    <source>
        <dbReference type="EMBL" id="KAJ4411404.1"/>
    </source>
</evidence>
<feature type="transmembrane region" description="Helical" evidence="7">
    <location>
        <begin position="101"/>
        <end position="122"/>
    </location>
</feature>
<feature type="transmembrane region" description="Helical" evidence="7">
    <location>
        <begin position="17"/>
        <end position="39"/>
    </location>
</feature>
<evidence type="ECO:0000256" key="5">
    <source>
        <dbReference type="ARBA" id="ARBA00038359"/>
    </source>
</evidence>
<evidence type="ECO:0000256" key="6">
    <source>
        <dbReference type="SAM" id="MobiDB-lite"/>
    </source>
</evidence>
<proteinExistence type="inferred from homology"/>
<dbReference type="OrthoDB" id="5022096at2759"/>
<comment type="similarity">
    <text evidence="5">Belongs to the SAT4 family.</text>
</comment>
<accession>A0A9W8ZPF7</accession>
<evidence type="ECO:0000256" key="3">
    <source>
        <dbReference type="ARBA" id="ARBA00022989"/>
    </source>
</evidence>